<evidence type="ECO:0000313" key="3">
    <source>
        <dbReference type="EMBL" id="SJL02398.1"/>
    </source>
</evidence>
<dbReference type="InterPro" id="IPR009992">
    <property type="entry name" value="Tri3/Sat12/Sat16/Mac1"/>
</dbReference>
<dbReference type="PANTHER" id="PTHR42034:SF1">
    <property type="entry name" value="CONDENSATION DOMAIN-CONTAINING PROTEIN"/>
    <property type="match status" value="1"/>
</dbReference>
<dbReference type="GO" id="GO:0043386">
    <property type="term" value="P:mycotoxin biosynthetic process"/>
    <property type="evidence" value="ECO:0007669"/>
    <property type="project" value="InterPro"/>
</dbReference>
<dbReference type="OrthoDB" id="2548233at2759"/>
<dbReference type="Gene3D" id="3.30.559.30">
    <property type="entry name" value="Nonribosomal peptide synthetase, condensation domain"/>
    <property type="match status" value="2"/>
</dbReference>
<dbReference type="InterPro" id="IPR023213">
    <property type="entry name" value="CAT-like_dom_sf"/>
</dbReference>
<protein>
    <submittedName>
        <fullName evidence="3">Uncharacterized protein</fullName>
    </submittedName>
</protein>
<organism evidence="3 4">
    <name type="scientific">Armillaria ostoyae</name>
    <name type="common">Armillaria root rot fungus</name>
    <dbReference type="NCBI Taxonomy" id="47428"/>
    <lineage>
        <taxon>Eukaryota</taxon>
        <taxon>Fungi</taxon>
        <taxon>Dikarya</taxon>
        <taxon>Basidiomycota</taxon>
        <taxon>Agaricomycotina</taxon>
        <taxon>Agaricomycetes</taxon>
        <taxon>Agaricomycetidae</taxon>
        <taxon>Agaricales</taxon>
        <taxon>Marasmiineae</taxon>
        <taxon>Physalacriaceae</taxon>
        <taxon>Armillaria</taxon>
    </lineage>
</organism>
<gene>
    <name evidence="3" type="ORF">ARMOST_05725</name>
</gene>
<evidence type="ECO:0000256" key="1">
    <source>
        <dbReference type="ARBA" id="ARBA00006439"/>
    </source>
</evidence>
<evidence type="ECO:0000256" key="2">
    <source>
        <dbReference type="ARBA" id="ARBA00022679"/>
    </source>
</evidence>
<dbReference type="Proteomes" id="UP000219338">
    <property type="component" value="Unassembled WGS sequence"/>
</dbReference>
<dbReference type="Gene3D" id="3.30.559.10">
    <property type="entry name" value="Chloramphenicol acetyltransferase-like domain"/>
    <property type="match status" value="1"/>
</dbReference>
<evidence type="ECO:0000313" key="4">
    <source>
        <dbReference type="Proteomes" id="UP000219338"/>
    </source>
</evidence>
<dbReference type="OMA" id="PIIACTI"/>
<name>A0A284R100_ARMOS</name>
<accession>A0A284R100</accession>
<reference evidence="4" key="1">
    <citation type="journal article" date="2017" name="Nat. Ecol. Evol.">
        <title>Genome expansion and lineage-specific genetic innovations in the forest pathogenic fungi Armillaria.</title>
        <authorList>
            <person name="Sipos G."/>
            <person name="Prasanna A.N."/>
            <person name="Walter M.C."/>
            <person name="O'Connor E."/>
            <person name="Balint B."/>
            <person name="Krizsan K."/>
            <person name="Kiss B."/>
            <person name="Hess J."/>
            <person name="Varga T."/>
            <person name="Slot J."/>
            <person name="Riley R."/>
            <person name="Boka B."/>
            <person name="Rigling D."/>
            <person name="Barry K."/>
            <person name="Lee J."/>
            <person name="Mihaltcheva S."/>
            <person name="LaButti K."/>
            <person name="Lipzen A."/>
            <person name="Waldron R."/>
            <person name="Moloney N.M."/>
            <person name="Sperisen C."/>
            <person name="Kredics L."/>
            <person name="Vagvoelgyi C."/>
            <person name="Patrignani A."/>
            <person name="Fitzpatrick D."/>
            <person name="Nagy I."/>
            <person name="Doyle S."/>
            <person name="Anderson J.B."/>
            <person name="Grigoriev I.V."/>
            <person name="Gueldener U."/>
            <person name="Muensterkoetter M."/>
            <person name="Nagy L.G."/>
        </authorList>
    </citation>
    <scope>NUCLEOTIDE SEQUENCE [LARGE SCALE GENOMIC DNA]</scope>
    <source>
        <strain evidence="4">C18/9</strain>
    </source>
</reference>
<comment type="similarity">
    <text evidence="1">Belongs to the trichothecene O-acetyltransferase family.</text>
</comment>
<dbReference type="PANTHER" id="PTHR42034">
    <property type="entry name" value="CHROMOSOME 7, WHOLE GENOME SHOTGUN SEQUENCE-RELATED"/>
    <property type="match status" value="1"/>
</dbReference>
<dbReference type="GO" id="GO:0016407">
    <property type="term" value="F:acetyltransferase activity"/>
    <property type="evidence" value="ECO:0007669"/>
    <property type="project" value="InterPro"/>
</dbReference>
<keyword evidence="2" id="KW-0808">Transferase</keyword>
<sequence>MDDLLLAKFDLEQFQWKSFHTDDGAEAHIRLLAGGECTHDIMNRHVQGDQTLFFAVYVDLASAYERAKIIDTCRDAWKWLRYYLPIIACTISVDDDTGRLEYHSPTPSGVDEWVARTFIVHDQQVLDLNELRTQVGQTRIPSAAGDQTWLHFVANASVADDAITRVGFLFQSHHAPFDGPGIKLVFSRYLTRVASSLGSSMPCDFVWGSEVHNLIPCVYNILSALEPCPIPPHSGEQPSFGKPYYQSMQAIYSDVLKASQNAYGFRPRPRDTRWPFCQREEIVLSKRESDMILKRLKDALPSQRSYTVTHLIHTALAMVVMSDNPPEKNDLESFLNNYSLDILGELLPLNRDLLFKAMDAIRDFYDNQRAVPAPLSCMAQLGQIMSVTMKDAAVANLLPPNQCYMLSSDGVGERYLQPTYADQSGKTVLTVPKFFSSLNRNDPGPFFRVSSWKGLIELSADFNSNIVPKQEVRHHLTKWREFILLITRDAEGLGNSAFSSSTGRLGIP</sequence>
<dbReference type="AlphaFoldDB" id="A0A284R100"/>
<keyword evidence="4" id="KW-1185">Reference proteome</keyword>
<dbReference type="Pfam" id="PF07428">
    <property type="entry name" value="Tri3"/>
    <property type="match status" value="1"/>
</dbReference>
<dbReference type="EMBL" id="FUEG01000003">
    <property type="protein sequence ID" value="SJL02398.1"/>
    <property type="molecule type" value="Genomic_DNA"/>
</dbReference>
<proteinExistence type="inferred from homology"/>